<gene>
    <name evidence="3" type="ORF">AFUS01_LOCUS15909</name>
</gene>
<feature type="signal peptide" evidence="2">
    <location>
        <begin position="1"/>
        <end position="16"/>
    </location>
</feature>
<feature type="chain" id="PRO_5035210198" evidence="2">
    <location>
        <begin position="17"/>
        <end position="160"/>
    </location>
</feature>
<name>A0A8J2P7D1_9HEXA</name>
<evidence type="ECO:0000313" key="4">
    <source>
        <dbReference type="Proteomes" id="UP000708208"/>
    </source>
</evidence>
<protein>
    <submittedName>
        <fullName evidence="3">Uncharacterized protein</fullName>
    </submittedName>
</protein>
<keyword evidence="1" id="KW-0472">Membrane</keyword>
<keyword evidence="2" id="KW-0732">Signal</keyword>
<dbReference type="AlphaFoldDB" id="A0A8J2P7D1"/>
<dbReference type="EMBL" id="CAJVCH010143019">
    <property type="protein sequence ID" value="CAG7727041.1"/>
    <property type="molecule type" value="Genomic_DNA"/>
</dbReference>
<organism evidence="3 4">
    <name type="scientific">Allacma fusca</name>
    <dbReference type="NCBI Taxonomy" id="39272"/>
    <lineage>
        <taxon>Eukaryota</taxon>
        <taxon>Metazoa</taxon>
        <taxon>Ecdysozoa</taxon>
        <taxon>Arthropoda</taxon>
        <taxon>Hexapoda</taxon>
        <taxon>Collembola</taxon>
        <taxon>Symphypleona</taxon>
        <taxon>Sminthuridae</taxon>
        <taxon>Allacma</taxon>
    </lineage>
</organism>
<evidence type="ECO:0000256" key="1">
    <source>
        <dbReference type="SAM" id="Phobius"/>
    </source>
</evidence>
<dbReference type="OrthoDB" id="6428372at2759"/>
<keyword evidence="1" id="KW-1133">Transmembrane helix</keyword>
<evidence type="ECO:0000256" key="2">
    <source>
        <dbReference type="SAM" id="SignalP"/>
    </source>
</evidence>
<accession>A0A8J2P7D1</accession>
<feature type="transmembrane region" description="Helical" evidence="1">
    <location>
        <begin position="63"/>
        <end position="84"/>
    </location>
</feature>
<comment type="caution">
    <text evidence="3">The sequence shown here is derived from an EMBL/GenBank/DDBJ whole genome shotgun (WGS) entry which is preliminary data.</text>
</comment>
<keyword evidence="4" id="KW-1185">Reference proteome</keyword>
<proteinExistence type="predicted"/>
<keyword evidence="1" id="KW-0812">Transmembrane</keyword>
<sequence>MFSFFILCLCLSSVFSKEINLQNNTTNLQGTDMAEKEDSVQRNCPACSGVSCDANMTISGLPIIQVLIALGAGILWAKIFVWIFKSFYEKGNNNSDNGGVSTPQYGVPTQQYGTPTAQYGTPQYGPPQSGYGAPSSRALNIDFLDLTKKVLEAIKEFTES</sequence>
<dbReference type="Proteomes" id="UP000708208">
    <property type="component" value="Unassembled WGS sequence"/>
</dbReference>
<reference evidence="3" key="1">
    <citation type="submission" date="2021-06" db="EMBL/GenBank/DDBJ databases">
        <authorList>
            <person name="Hodson N. C."/>
            <person name="Mongue J. A."/>
            <person name="Jaron S. K."/>
        </authorList>
    </citation>
    <scope>NUCLEOTIDE SEQUENCE</scope>
</reference>
<evidence type="ECO:0000313" key="3">
    <source>
        <dbReference type="EMBL" id="CAG7727041.1"/>
    </source>
</evidence>